<dbReference type="Gene3D" id="3.10.20.280">
    <property type="entry name" value="RnfH-like"/>
    <property type="match status" value="1"/>
</dbReference>
<dbReference type="InterPro" id="IPR037021">
    <property type="entry name" value="RnfH_sf"/>
</dbReference>
<keyword evidence="5" id="KW-1185">Reference proteome</keyword>
<evidence type="ECO:0000256" key="3">
    <source>
        <dbReference type="SAM" id="MobiDB-lite"/>
    </source>
</evidence>
<proteinExistence type="inferred from homology"/>
<sequence length="106" mass="12170">MSQTQVWVAYAAVDQQFLIAVPFTDGMTAEQAIQNSQIRQKINIDDPLQLGIFGVKITLDTRLKSGDRVEIYRPLTIHPQDIRRKRAQKNPVGRFQRGNRFKQSDS</sequence>
<dbReference type="EMBL" id="RAXU01000008">
    <property type="protein sequence ID" value="RKG33899.1"/>
    <property type="molecule type" value="Genomic_DNA"/>
</dbReference>
<dbReference type="InterPro" id="IPR005346">
    <property type="entry name" value="RnfH"/>
</dbReference>
<evidence type="ECO:0000313" key="5">
    <source>
        <dbReference type="Proteomes" id="UP000269001"/>
    </source>
</evidence>
<organism evidence="4 5">
    <name type="scientific">Acinetobacter guerrae</name>
    <dbReference type="NCBI Taxonomy" id="1843371"/>
    <lineage>
        <taxon>Bacteria</taxon>
        <taxon>Pseudomonadati</taxon>
        <taxon>Pseudomonadota</taxon>
        <taxon>Gammaproteobacteria</taxon>
        <taxon>Moraxellales</taxon>
        <taxon>Moraxellaceae</taxon>
        <taxon>Acinetobacter</taxon>
    </lineage>
</organism>
<accession>A0A3A8EI97</accession>
<dbReference type="RefSeq" id="WP_120370050.1">
    <property type="nucleotide sequence ID" value="NZ_RAXU01000008.1"/>
</dbReference>
<dbReference type="InterPro" id="IPR016155">
    <property type="entry name" value="Mopterin_synth/thiamin_S_b"/>
</dbReference>
<dbReference type="Pfam" id="PF03658">
    <property type="entry name" value="Ub-RnfH"/>
    <property type="match status" value="1"/>
</dbReference>
<dbReference type="HAMAP" id="MF_00460">
    <property type="entry name" value="UPF0125_RnfH"/>
    <property type="match status" value="1"/>
</dbReference>
<protein>
    <recommendedName>
        <fullName evidence="2">UPF0125 protein D7V21_08335</fullName>
    </recommendedName>
</protein>
<comment type="caution">
    <text evidence="4">The sequence shown here is derived from an EMBL/GenBank/DDBJ whole genome shotgun (WGS) entry which is preliminary data.</text>
</comment>
<evidence type="ECO:0000313" key="4">
    <source>
        <dbReference type="EMBL" id="RKG33899.1"/>
    </source>
</evidence>
<feature type="region of interest" description="Disordered" evidence="3">
    <location>
        <begin position="82"/>
        <end position="106"/>
    </location>
</feature>
<evidence type="ECO:0000256" key="1">
    <source>
        <dbReference type="ARBA" id="ARBA00010645"/>
    </source>
</evidence>
<evidence type="ECO:0000256" key="2">
    <source>
        <dbReference type="HAMAP-Rule" id="MF_00460"/>
    </source>
</evidence>
<name>A0A3A8EI97_9GAMM</name>
<reference evidence="4 5" key="1">
    <citation type="submission" date="2018-09" db="EMBL/GenBank/DDBJ databases">
        <title>The draft genome of Acinetobacter spp. strains.</title>
        <authorList>
            <person name="Qin J."/>
            <person name="Feng Y."/>
            <person name="Zong Z."/>
        </authorList>
    </citation>
    <scope>NUCLEOTIDE SEQUENCE [LARGE SCALE GENOMIC DNA]</scope>
    <source>
        <strain evidence="4 5">WCHAc060096</strain>
    </source>
</reference>
<dbReference type="AlphaFoldDB" id="A0A3A8EI97"/>
<dbReference type="SUPFAM" id="SSF54285">
    <property type="entry name" value="MoaD/ThiS"/>
    <property type="match status" value="1"/>
</dbReference>
<comment type="similarity">
    <text evidence="1 2">Belongs to the UPF0125 (RnfH) family.</text>
</comment>
<gene>
    <name evidence="4" type="ORF">D7V21_08335</name>
</gene>
<dbReference type="PANTHER" id="PTHR37483:SF1">
    <property type="entry name" value="UPF0125 PROTEIN RATB"/>
    <property type="match status" value="1"/>
</dbReference>
<dbReference type="Proteomes" id="UP000269001">
    <property type="component" value="Unassembled WGS sequence"/>
</dbReference>
<dbReference type="PANTHER" id="PTHR37483">
    <property type="entry name" value="UPF0125 PROTEIN RATB"/>
    <property type="match status" value="1"/>
</dbReference>